<sequence length="397" mass="42031">MSTPAPAAGPTDRTAPVPADAHPAAPYDALLLFSFGGPNGPDDVLPFLRNVTAGKGIPDERLVEVAEHYHHFGGASPINAQNLALQKALQAELARRGVDLPVVWGNRNWEPYTRDALAAAHADGARRIVALVTSAYASYSGCRQYRENLWGSLDELAVDLGLADGEHPLVADKVRPYFNHPGFVQANVDAVAEAYDKIGDPAARLVFVTHSIPTTMEEASAVSGAPYSAQHLDVAATVAAAVGERLGRPVEWDLAYCSRSGPPSQPWLEPDVNDHLEALHAQGVRSVVLSPIGFISDHMEVAFDLDTEALETAQELGLTAVRADSVGTREPFVRGLVDLVLERAALARALDAGTPAPEGAAVGSLPAWRDVCRPGCCRQRAGVDSGIPAACSTDPWS</sequence>
<evidence type="ECO:0000256" key="2">
    <source>
        <dbReference type="ARBA" id="ARBA00023004"/>
    </source>
</evidence>
<keyword evidence="2 7" id="KW-0408">Iron</keyword>
<dbReference type="Proteomes" id="UP000777774">
    <property type="component" value="Unassembled WGS sequence"/>
</dbReference>
<dbReference type="PANTHER" id="PTHR11108">
    <property type="entry name" value="FERROCHELATASE"/>
    <property type="match status" value="1"/>
</dbReference>
<evidence type="ECO:0000256" key="6">
    <source>
        <dbReference type="ARBA" id="ARBA00024536"/>
    </source>
</evidence>
<keyword evidence="7" id="KW-0963">Cytoplasm</keyword>
<keyword evidence="11" id="KW-1185">Reference proteome</keyword>
<keyword evidence="3 7" id="KW-0350">Heme biosynthesis</keyword>
<name>A0ABX1JZR8_9CELL</name>
<dbReference type="InterPro" id="IPR033659">
    <property type="entry name" value="Ferrochelatase_N"/>
</dbReference>
<dbReference type="EC" id="4.99.1.9" evidence="7"/>
<evidence type="ECO:0000256" key="8">
    <source>
        <dbReference type="RuleBase" id="RU004185"/>
    </source>
</evidence>
<organism evidence="10 11">
    <name type="scientific">Cellulomonas septica</name>
    <dbReference type="NCBI Taxonomy" id="285080"/>
    <lineage>
        <taxon>Bacteria</taxon>
        <taxon>Bacillati</taxon>
        <taxon>Actinomycetota</taxon>
        <taxon>Actinomycetes</taxon>
        <taxon>Micrococcales</taxon>
        <taxon>Cellulomonadaceae</taxon>
        <taxon>Cellulomonas</taxon>
    </lineage>
</organism>
<comment type="subcellular location">
    <subcellularLocation>
        <location evidence="7">Cytoplasm</location>
    </subcellularLocation>
</comment>
<proteinExistence type="inferred from homology"/>
<comment type="catalytic activity">
    <reaction evidence="6">
        <text>Fe-coproporphyrin III + 2 H(+) = coproporphyrin III + Fe(2+)</text>
        <dbReference type="Rhea" id="RHEA:49572"/>
        <dbReference type="ChEBI" id="CHEBI:15378"/>
        <dbReference type="ChEBI" id="CHEBI:29033"/>
        <dbReference type="ChEBI" id="CHEBI:68438"/>
        <dbReference type="ChEBI" id="CHEBI:131725"/>
        <dbReference type="EC" id="4.99.1.9"/>
    </reaction>
    <physiologicalReaction direction="right-to-left" evidence="6">
        <dbReference type="Rhea" id="RHEA:49574"/>
    </physiologicalReaction>
</comment>
<accession>A0ABX1JZR8</accession>
<dbReference type="Gene3D" id="3.40.50.1400">
    <property type="match status" value="2"/>
</dbReference>
<protein>
    <recommendedName>
        <fullName evidence="7">Coproporphyrin III ferrochelatase</fullName>
        <ecNumber evidence="7">4.99.1.9</ecNumber>
    </recommendedName>
</protein>
<dbReference type="SUPFAM" id="SSF53800">
    <property type="entry name" value="Chelatase"/>
    <property type="match status" value="1"/>
</dbReference>
<evidence type="ECO:0000256" key="7">
    <source>
        <dbReference type="HAMAP-Rule" id="MF_00323"/>
    </source>
</evidence>
<feature type="binding site" evidence="7">
    <location>
        <position position="145"/>
    </location>
    <ligand>
        <name>Fe-coproporphyrin III</name>
        <dbReference type="ChEBI" id="CHEBI:68438"/>
    </ligand>
</feature>
<evidence type="ECO:0000313" key="11">
    <source>
        <dbReference type="Proteomes" id="UP000777774"/>
    </source>
</evidence>
<evidence type="ECO:0000313" key="10">
    <source>
        <dbReference type="EMBL" id="NKY39436.1"/>
    </source>
</evidence>
<dbReference type="EMBL" id="JAAXOY010000151">
    <property type="protein sequence ID" value="NKY39436.1"/>
    <property type="molecule type" value="Genomic_DNA"/>
</dbReference>
<comment type="similarity">
    <text evidence="7 8">Belongs to the ferrochelatase family.</text>
</comment>
<dbReference type="NCBIfam" id="NF000689">
    <property type="entry name" value="PRK00035.2-1"/>
    <property type="match status" value="1"/>
</dbReference>
<dbReference type="CDD" id="cd00419">
    <property type="entry name" value="Ferrochelatase_C"/>
    <property type="match status" value="1"/>
</dbReference>
<comment type="caution">
    <text evidence="7">Lacks conserved residue(s) required for the propagation of feature annotation.</text>
</comment>
<reference evidence="10 11" key="1">
    <citation type="submission" date="2020-04" db="EMBL/GenBank/DDBJ databases">
        <title>MicrobeNet Type strains.</title>
        <authorList>
            <person name="Nicholson A.C."/>
        </authorList>
    </citation>
    <scope>NUCLEOTIDE SEQUENCE [LARGE SCALE GENOMIC DNA]</scope>
    <source>
        <strain evidence="10 11">ATCC BAA-787</strain>
    </source>
</reference>
<evidence type="ECO:0000256" key="5">
    <source>
        <dbReference type="ARBA" id="ARBA00023244"/>
    </source>
</evidence>
<keyword evidence="4 7" id="KW-0456">Lyase</keyword>
<feature type="binding site" evidence="7">
    <location>
        <position position="210"/>
    </location>
    <ligand>
        <name>Fe(2+)</name>
        <dbReference type="ChEBI" id="CHEBI:29033"/>
    </ligand>
</feature>
<dbReference type="InterPro" id="IPR001015">
    <property type="entry name" value="Ferrochelatase"/>
</dbReference>
<feature type="binding site" evidence="7">
    <location>
        <position position="76"/>
    </location>
    <ligand>
        <name>Fe-coproporphyrin III</name>
        <dbReference type="ChEBI" id="CHEBI:68438"/>
    </ligand>
</feature>
<keyword evidence="7" id="KW-0479">Metal-binding</keyword>
<feature type="region of interest" description="Disordered" evidence="9">
    <location>
        <begin position="1"/>
        <end position="20"/>
    </location>
</feature>
<comment type="pathway">
    <text evidence="1 7">Porphyrin-containing compound metabolism; protoheme biosynthesis.</text>
</comment>
<gene>
    <name evidence="7" type="primary">cpfC</name>
    <name evidence="10" type="ORF">HGA02_07810</name>
</gene>
<dbReference type="Pfam" id="PF00762">
    <property type="entry name" value="Ferrochelatase"/>
    <property type="match status" value="1"/>
</dbReference>
<evidence type="ECO:0000256" key="3">
    <source>
        <dbReference type="ARBA" id="ARBA00023133"/>
    </source>
</evidence>
<evidence type="ECO:0000256" key="4">
    <source>
        <dbReference type="ARBA" id="ARBA00023239"/>
    </source>
</evidence>
<dbReference type="HAMAP" id="MF_00323">
    <property type="entry name" value="Ferrochelatase"/>
    <property type="match status" value="1"/>
</dbReference>
<dbReference type="InterPro" id="IPR033644">
    <property type="entry name" value="Ferrochelatase_C"/>
</dbReference>
<evidence type="ECO:0000256" key="1">
    <source>
        <dbReference type="ARBA" id="ARBA00004744"/>
    </source>
</evidence>
<dbReference type="CDD" id="cd03411">
    <property type="entry name" value="Ferrochelatase_N"/>
    <property type="match status" value="1"/>
</dbReference>
<comment type="caution">
    <text evidence="10">The sequence shown here is derived from an EMBL/GenBank/DDBJ whole genome shotgun (WGS) entry which is preliminary data.</text>
</comment>
<comment type="function">
    <text evidence="7">Involved in coproporphyrin-dependent heme b biosynthesis. Catalyzes the insertion of ferrous iron into coproporphyrin III to form Fe-coproporphyrin III.</text>
</comment>
<dbReference type="GO" id="GO:0016829">
    <property type="term" value="F:lyase activity"/>
    <property type="evidence" value="ECO:0007669"/>
    <property type="project" value="UniProtKB-KW"/>
</dbReference>
<keyword evidence="5 7" id="KW-0627">Porphyrin biosynthesis</keyword>
<dbReference type="PANTHER" id="PTHR11108:SF1">
    <property type="entry name" value="FERROCHELATASE, MITOCHONDRIAL"/>
    <property type="match status" value="1"/>
</dbReference>
<evidence type="ECO:0000256" key="9">
    <source>
        <dbReference type="SAM" id="MobiDB-lite"/>
    </source>
</evidence>
<feature type="binding site" evidence="7">
    <location>
        <position position="300"/>
    </location>
    <ligand>
        <name>Fe(2+)</name>
        <dbReference type="ChEBI" id="CHEBI:29033"/>
    </ligand>
</feature>